<evidence type="ECO:0000313" key="2">
    <source>
        <dbReference type="Proteomes" id="UP000237968"/>
    </source>
</evidence>
<accession>A0A2S9XHR7</accession>
<organism evidence="1 2">
    <name type="scientific">Enhygromyxa salina</name>
    <dbReference type="NCBI Taxonomy" id="215803"/>
    <lineage>
        <taxon>Bacteria</taxon>
        <taxon>Pseudomonadati</taxon>
        <taxon>Myxococcota</taxon>
        <taxon>Polyangia</taxon>
        <taxon>Nannocystales</taxon>
        <taxon>Nannocystaceae</taxon>
        <taxon>Enhygromyxa</taxon>
    </lineage>
</organism>
<gene>
    <name evidence="1" type="ORF">ENSA5_49260</name>
</gene>
<keyword evidence="2" id="KW-1185">Reference proteome</keyword>
<dbReference type="Proteomes" id="UP000237968">
    <property type="component" value="Unassembled WGS sequence"/>
</dbReference>
<protein>
    <submittedName>
        <fullName evidence="1">Uncharacterized protein</fullName>
    </submittedName>
</protein>
<name>A0A2S9XHR7_9BACT</name>
<dbReference type="AlphaFoldDB" id="A0A2S9XHR7"/>
<proteinExistence type="predicted"/>
<reference evidence="1 2" key="1">
    <citation type="submission" date="2018-03" db="EMBL/GenBank/DDBJ databases">
        <title>Draft Genome Sequences of the Obligatory Marine Myxobacteria Enhygromyxa salina SWB005.</title>
        <authorList>
            <person name="Poehlein A."/>
            <person name="Moghaddam J.A."/>
            <person name="Harms H."/>
            <person name="Alanjari M."/>
            <person name="Koenig G.M."/>
            <person name="Daniel R."/>
            <person name="Schaeberle T.F."/>
        </authorList>
    </citation>
    <scope>NUCLEOTIDE SEQUENCE [LARGE SCALE GENOMIC DNA]</scope>
    <source>
        <strain evidence="1 2">SWB005</strain>
    </source>
</reference>
<comment type="caution">
    <text evidence="1">The sequence shown here is derived from an EMBL/GenBank/DDBJ whole genome shotgun (WGS) entry which is preliminary data.</text>
</comment>
<dbReference type="EMBL" id="PVNK01000211">
    <property type="protein sequence ID" value="PRP92418.1"/>
    <property type="molecule type" value="Genomic_DNA"/>
</dbReference>
<evidence type="ECO:0000313" key="1">
    <source>
        <dbReference type="EMBL" id="PRP92418.1"/>
    </source>
</evidence>
<sequence length="84" mass="9480">MKELSLHTFNGWLSVMQQLGDVGVGILGFFKTTEALSGFTVVGDPNVEIASVRVRHRHKRFLEFGWLNLLCFEVQEVPFLLTGD</sequence>